<keyword evidence="2" id="KW-1185">Reference proteome</keyword>
<organism evidence="1 2">
    <name type="scientific">Trichonephila clavipes</name>
    <name type="common">Golden silk orbweaver</name>
    <name type="synonym">Nephila clavipes</name>
    <dbReference type="NCBI Taxonomy" id="2585209"/>
    <lineage>
        <taxon>Eukaryota</taxon>
        <taxon>Metazoa</taxon>
        <taxon>Ecdysozoa</taxon>
        <taxon>Arthropoda</taxon>
        <taxon>Chelicerata</taxon>
        <taxon>Arachnida</taxon>
        <taxon>Araneae</taxon>
        <taxon>Araneomorphae</taxon>
        <taxon>Entelegynae</taxon>
        <taxon>Araneoidea</taxon>
        <taxon>Nephilidae</taxon>
        <taxon>Trichonephila</taxon>
    </lineage>
</organism>
<name>A0A8X6VFG4_TRICX</name>
<evidence type="ECO:0000313" key="1">
    <source>
        <dbReference type="EMBL" id="GFY05454.1"/>
    </source>
</evidence>
<sequence>MGVLHSGGGDKAVGVITGNGVDRVDTGVLHSGGDKMGVGG</sequence>
<reference evidence="1" key="1">
    <citation type="submission" date="2020-08" db="EMBL/GenBank/DDBJ databases">
        <title>Multicomponent nature underlies the extraordinary mechanical properties of spider dragline silk.</title>
        <authorList>
            <person name="Kono N."/>
            <person name="Nakamura H."/>
            <person name="Mori M."/>
            <person name="Yoshida Y."/>
            <person name="Ohtoshi R."/>
            <person name="Malay A.D."/>
            <person name="Moran D.A.P."/>
            <person name="Tomita M."/>
            <person name="Numata K."/>
            <person name="Arakawa K."/>
        </authorList>
    </citation>
    <scope>NUCLEOTIDE SEQUENCE</scope>
</reference>
<dbReference type="Proteomes" id="UP000887159">
    <property type="component" value="Unassembled WGS sequence"/>
</dbReference>
<gene>
    <name evidence="1" type="ORF">TNCV_218361</name>
</gene>
<feature type="non-terminal residue" evidence="1">
    <location>
        <position position="40"/>
    </location>
</feature>
<comment type="caution">
    <text evidence="1">The sequence shown here is derived from an EMBL/GenBank/DDBJ whole genome shotgun (WGS) entry which is preliminary data.</text>
</comment>
<protein>
    <submittedName>
        <fullName evidence="1">Uncharacterized protein</fullName>
    </submittedName>
</protein>
<dbReference type="EMBL" id="BMAU01021253">
    <property type="protein sequence ID" value="GFY05454.1"/>
    <property type="molecule type" value="Genomic_DNA"/>
</dbReference>
<evidence type="ECO:0000313" key="2">
    <source>
        <dbReference type="Proteomes" id="UP000887159"/>
    </source>
</evidence>
<accession>A0A8X6VFG4</accession>
<dbReference type="AlphaFoldDB" id="A0A8X6VFG4"/>
<proteinExistence type="predicted"/>